<gene>
    <name evidence="2" type="ORF">CO162_06645</name>
</gene>
<protein>
    <recommendedName>
        <fullName evidence="1">DUF5678 domain-containing protein</fullName>
    </recommendedName>
</protein>
<sequence>MNETTSSIVSENIILNPQQTGTVGSFPIYVFPGLVMPTIEDIFRKKTEELEAEREIPADDKTVIELGKKYFQANKKNLLEKYQNKYIAILNNKVVGFDKDFSKLADRVYKKFGYQTIYMPFVSEQKRIVKIPSPRIRNS</sequence>
<name>A0A2M7YEK4_9BACT</name>
<dbReference type="EMBL" id="PFWI01000240">
    <property type="protein sequence ID" value="PJA61383.1"/>
    <property type="molecule type" value="Genomic_DNA"/>
</dbReference>
<accession>A0A2M7YEK4</accession>
<comment type="caution">
    <text evidence="2">The sequence shown here is derived from an EMBL/GenBank/DDBJ whole genome shotgun (WGS) entry which is preliminary data.</text>
</comment>
<organism evidence="2 3">
    <name type="scientific">bacterium (Candidatus Ratteibacteria) CG_4_9_14_3_um_filter_41_21</name>
    <dbReference type="NCBI Taxonomy" id="2014289"/>
    <lineage>
        <taxon>Bacteria</taxon>
        <taxon>Candidatus Ratteibacteria</taxon>
    </lineage>
</organism>
<feature type="domain" description="DUF5678" evidence="1">
    <location>
        <begin position="78"/>
        <end position="121"/>
    </location>
</feature>
<reference evidence="3" key="1">
    <citation type="submission" date="2017-09" db="EMBL/GenBank/DDBJ databases">
        <title>Depth-based differentiation of microbial function through sediment-hosted aquifers and enrichment of novel symbionts in the deep terrestrial subsurface.</title>
        <authorList>
            <person name="Probst A.J."/>
            <person name="Ladd B."/>
            <person name="Jarett J.K."/>
            <person name="Geller-Mcgrath D.E."/>
            <person name="Sieber C.M.K."/>
            <person name="Emerson J.B."/>
            <person name="Anantharaman K."/>
            <person name="Thomas B.C."/>
            <person name="Malmstrom R."/>
            <person name="Stieglmeier M."/>
            <person name="Klingl A."/>
            <person name="Woyke T."/>
            <person name="Ryan C.M."/>
            <person name="Banfield J.F."/>
        </authorList>
    </citation>
    <scope>NUCLEOTIDE SEQUENCE [LARGE SCALE GENOMIC DNA]</scope>
</reference>
<proteinExistence type="predicted"/>
<dbReference type="Proteomes" id="UP000229213">
    <property type="component" value="Unassembled WGS sequence"/>
</dbReference>
<evidence type="ECO:0000259" key="1">
    <source>
        <dbReference type="Pfam" id="PF18929"/>
    </source>
</evidence>
<evidence type="ECO:0000313" key="2">
    <source>
        <dbReference type="EMBL" id="PJA61383.1"/>
    </source>
</evidence>
<evidence type="ECO:0000313" key="3">
    <source>
        <dbReference type="Proteomes" id="UP000229213"/>
    </source>
</evidence>
<dbReference type="Pfam" id="PF18929">
    <property type="entry name" value="DUF5678"/>
    <property type="match status" value="1"/>
</dbReference>
<dbReference type="AlphaFoldDB" id="A0A2M7YEK4"/>
<dbReference type="InterPro" id="IPR043734">
    <property type="entry name" value="DUF5678"/>
</dbReference>